<dbReference type="EMBL" id="VIKR01000002">
    <property type="protein sequence ID" value="TQV75427.1"/>
    <property type="molecule type" value="Genomic_DNA"/>
</dbReference>
<feature type="transmembrane region" description="Helical" evidence="8">
    <location>
        <begin position="187"/>
        <end position="206"/>
    </location>
</feature>
<feature type="transmembrane region" description="Helical" evidence="8">
    <location>
        <begin position="295"/>
        <end position="317"/>
    </location>
</feature>
<dbReference type="PANTHER" id="PTHR43163:SF6">
    <property type="entry name" value="DIPEPTIDE TRANSPORT SYSTEM PERMEASE PROTEIN DPPB-RELATED"/>
    <property type="match status" value="1"/>
</dbReference>
<comment type="similarity">
    <text evidence="7">Belongs to the binding-protein-dependent transport system permease family. OppBC subfamily.</text>
</comment>
<sequence>MTSIIFRQFLLLILGLFTLTLFTFGISQLFPDPLILSDAHAKTINDSLIENYFNYIAFLSQGEWGLSRISGRSVLDEFFIYFPATLELTTIAIIFALVLGLPLGIYAAENKNKWQDKLIVSTTLIGYSMPIFWWGMLLVLLFALTLGISPVASRIGFEYDILPVTGFMLIDTLLSDQPYALAAFQNALQHLVLPTIVLGTIPLAIFTRVTRSAMIDALSSDYIRTAKAKGLPYDRIIWSHALRNAMIPIVTVIGLQISVLITGTLITEKIFAWPGIGKWLLEAVYRRDLVTLHGGLLAIASLVIIVNIAVEVLVHLVNPKLRHKK</sequence>
<protein>
    <submittedName>
        <fullName evidence="10">ABC transporter permease subunit</fullName>
    </submittedName>
</protein>
<dbReference type="InterPro" id="IPR000515">
    <property type="entry name" value="MetI-like"/>
</dbReference>
<keyword evidence="5 8" id="KW-1133">Transmembrane helix</keyword>
<feature type="transmembrane region" description="Helical" evidence="8">
    <location>
        <begin position="78"/>
        <end position="106"/>
    </location>
</feature>
<evidence type="ECO:0000259" key="9">
    <source>
        <dbReference type="PROSITE" id="PS50928"/>
    </source>
</evidence>
<evidence type="ECO:0000256" key="1">
    <source>
        <dbReference type="ARBA" id="ARBA00004651"/>
    </source>
</evidence>
<keyword evidence="2 8" id="KW-0813">Transport</keyword>
<feature type="transmembrane region" description="Helical" evidence="8">
    <location>
        <begin position="118"/>
        <end position="144"/>
    </location>
</feature>
<dbReference type="PANTHER" id="PTHR43163">
    <property type="entry name" value="DIPEPTIDE TRANSPORT SYSTEM PERMEASE PROTEIN DPPB-RELATED"/>
    <property type="match status" value="1"/>
</dbReference>
<dbReference type="CDD" id="cd06261">
    <property type="entry name" value="TM_PBP2"/>
    <property type="match status" value="1"/>
</dbReference>
<evidence type="ECO:0000256" key="6">
    <source>
        <dbReference type="ARBA" id="ARBA00023136"/>
    </source>
</evidence>
<comment type="caution">
    <text evidence="10">The sequence shown here is derived from an EMBL/GenBank/DDBJ whole genome shotgun (WGS) entry which is preliminary data.</text>
</comment>
<organism evidence="10 11">
    <name type="scientific">Aliikangiella marina</name>
    <dbReference type="NCBI Taxonomy" id="1712262"/>
    <lineage>
        <taxon>Bacteria</taxon>
        <taxon>Pseudomonadati</taxon>
        <taxon>Pseudomonadota</taxon>
        <taxon>Gammaproteobacteria</taxon>
        <taxon>Oceanospirillales</taxon>
        <taxon>Pleioneaceae</taxon>
        <taxon>Aliikangiella</taxon>
    </lineage>
</organism>
<evidence type="ECO:0000256" key="3">
    <source>
        <dbReference type="ARBA" id="ARBA00022475"/>
    </source>
</evidence>
<evidence type="ECO:0000256" key="2">
    <source>
        <dbReference type="ARBA" id="ARBA00022448"/>
    </source>
</evidence>
<keyword evidence="4 8" id="KW-0812">Transmembrane</keyword>
<feature type="domain" description="ABC transmembrane type-1" evidence="9">
    <location>
        <begin position="82"/>
        <end position="314"/>
    </location>
</feature>
<evidence type="ECO:0000256" key="8">
    <source>
        <dbReference type="RuleBase" id="RU363032"/>
    </source>
</evidence>
<dbReference type="Proteomes" id="UP000317839">
    <property type="component" value="Unassembled WGS sequence"/>
</dbReference>
<evidence type="ECO:0000313" key="11">
    <source>
        <dbReference type="Proteomes" id="UP000317839"/>
    </source>
</evidence>
<feature type="transmembrane region" description="Helical" evidence="8">
    <location>
        <begin position="245"/>
        <end position="266"/>
    </location>
</feature>
<gene>
    <name evidence="10" type="ORF">FLL45_10920</name>
</gene>
<dbReference type="GO" id="GO:0071916">
    <property type="term" value="F:dipeptide transmembrane transporter activity"/>
    <property type="evidence" value="ECO:0007669"/>
    <property type="project" value="TreeGrafter"/>
</dbReference>
<dbReference type="GO" id="GO:0005886">
    <property type="term" value="C:plasma membrane"/>
    <property type="evidence" value="ECO:0007669"/>
    <property type="project" value="UniProtKB-SubCell"/>
</dbReference>
<feature type="transmembrane region" description="Helical" evidence="8">
    <location>
        <begin position="9"/>
        <end position="30"/>
    </location>
</feature>
<accession>A0A545TDX7</accession>
<dbReference type="InterPro" id="IPR035906">
    <property type="entry name" value="MetI-like_sf"/>
</dbReference>
<evidence type="ECO:0000256" key="7">
    <source>
        <dbReference type="ARBA" id="ARBA00024202"/>
    </source>
</evidence>
<reference evidence="10 11" key="1">
    <citation type="submission" date="2019-06" db="EMBL/GenBank/DDBJ databases">
        <title>Draft genome of Aliikangiella marina GYP-15.</title>
        <authorList>
            <person name="Wang G."/>
        </authorList>
    </citation>
    <scope>NUCLEOTIDE SEQUENCE [LARGE SCALE GENOMIC DNA]</scope>
    <source>
        <strain evidence="10 11">GYP-15</strain>
    </source>
</reference>
<dbReference type="SUPFAM" id="SSF161098">
    <property type="entry name" value="MetI-like"/>
    <property type="match status" value="1"/>
</dbReference>
<keyword evidence="11" id="KW-1185">Reference proteome</keyword>
<keyword evidence="3" id="KW-1003">Cell membrane</keyword>
<dbReference type="Gene3D" id="1.10.3720.10">
    <property type="entry name" value="MetI-like"/>
    <property type="match status" value="1"/>
</dbReference>
<keyword evidence="6 8" id="KW-0472">Membrane</keyword>
<proteinExistence type="inferred from homology"/>
<evidence type="ECO:0000313" key="10">
    <source>
        <dbReference type="EMBL" id="TQV75427.1"/>
    </source>
</evidence>
<comment type="subcellular location">
    <subcellularLocation>
        <location evidence="1 8">Cell membrane</location>
        <topology evidence="1 8">Multi-pass membrane protein</topology>
    </subcellularLocation>
</comment>
<evidence type="ECO:0000256" key="5">
    <source>
        <dbReference type="ARBA" id="ARBA00022989"/>
    </source>
</evidence>
<dbReference type="OrthoDB" id="9805855at2"/>
<dbReference type="Pfam" id="PF00528">
    <property type="entry name" value="BPD_transp_1"/>
    <property type="match status" value="1"/>
</dbReference>
<name>A0A545TDX7_9GAMM</name>
<dbReference type="AlphaFoldDB" id="A0A545TDX7"/>
<evidence type="ECO:0000256" key="4">
    <source>
        <dbReference type="ARBA" id="ARBA00022692"/>
    </source>
</evidence>
<dbReference type="RefSeq" id="WP_142942041.1">
    <property type="nucleotide sequence ID" value="NZ_VIKR01000002.1"/>
</dbReference>
<dbReference type="PROSITE" id="PS50928">
    <property type="entry name" value="ABC_TM1"/>
    <property type="match status" value="1"/>
</dbReference>